<dbReference type="InterPro" id="IPR040256">
    <property type="entry name" value="At4g02000-like"/>
</dbReference>
<dbReference type="EMBL" id="PKMF04000105">
    <property type="protein sequence ID" value="KAK7850102.1"/>
    <property type="molecule type" value="Genomic_DNA"/>
</dbReference>
<dbReference type="SUPFAM" id="SSF57756">
    <property type="entry name" value="Retrovirus zinc finger-like domains"/>
    <property type="match status" value="1"/>
</dbReference>
<keyword evidence="1" id="KW-0863">Zinc-finger</keyword>
<dbReference type="AlphaFoldDB" id="A0AAW0LFC0"/>
<evidence type="ECO:0000256" key="2">
    <source>
        <dbReference type="SAM" id="MobiDB-lite"/>
    </source>
</evidence>
<dbReference type="InterPro" id="IPR036875">
    <property type="entry name" value="Znf_CCHC_sf"/>
</dbReference>
<dbReference type="PANTHER" id="PTHR31286">
    <property type="entry name" value="GLYCINE-RICH CELL WALL STRUCTURAL PROTEIN 1.8-LIKE"/>
    <property type="match status" value="1"/>
</dbReference>
<evidence type="ECO:0000313" key="5">
    <source>
        <dbReference type="Proteomes" id="UP000237347"/>
    </source>
</evidence>
<gene>
    <name evidence="4" type="ORF">CFP56_001655</name>
</gene>
<reference evidence="4 5" key="1">
    <citation type="journal article" date="2018" name="Sci. Data">
        <title>The draft genome sequence of cork oak.</title>
        <authorList>
            <person name="Ramos A.M."/>
            <person name="Usie A."/>
            <person name="Barbosa P."/>
            <person name="Barros P.M."/>
            <person name="Capote T."/>
            <person name="Chaves I."/>
            <person name="Simoes F."/>
            <person name="Abreu I."/>
            <person name="Carrasquinho I."/>
            <person name="Faro C."/>
            <person name="Guimaraes J.B."/>
            <person name="Mendonca D."/>
            <person name="Nobrega F."/>
            <person name="Rodrigues L."/>
            <person name="Saibo N.J.M."/>
            <person name="Varela M.C."/>
            <person name="Egas C."/>
            <person name="Matos J."/>
            <person name="Miguel C.M."/>
            <person name="Oliveira M.M."/>
            <person name="Ricardo C.P."/>
            <person name="Goncalves S."/>
        </authorList>
    </citation>
    <scope>NUCLEOTIDE SEQUENCE [LARGE SCALE GENOMIC DNA]</scope>
    <source>
        <strain evidence="5">cv. HL8</strain>
    </source>
</reference>
<feature type="region of interest" description="Disordered" evidence="2">
    <location>
        <begin position="171"/>
        <end position="238"/>
    </location>
</feature>
<dbReference type="GO" id="GO:0003676">
    <property type="term" value="F:nucleic acid binding"/>
    <property type="evidence" value="ECO:0007669"/>
    <property type="project" value="InterPro"/>
</dbReference>
<comment type="caution">
    <text evidence="4">The sequence shown here is derived from an EMBL/GenBank/DDBJ whole genome shotgun (WGS) entry which is preliminary data.</text>
</comment>
<dbReference type="InterPro" id="IPR001878">
    <property type="entry name" value="Znf_CCHC"/>
</dbReference>
<dbReference type="Proteomes" id="UP000237347">
    <property type="component" value="Unassembled WGS sequence"/>
</dbReference>
<keyword evidence="1" id="KW-0479">Metal-binding</keyword>
<organism evidence="4 5">
    <name type="scientific">Quercus suber</name>
    <name type="common">Cork oak</name>
    <dbReference type="NCBI Taxonomy" id="58331"/>
    <lineage>
        <taxon>Eukaryota</taxon>
        <taxon>Viridiplantae</taxon>
        <taxon>Streptophyta</taxon>
        <taxon>Embryophyta</taxon>
        <taxon>Tracheophyta</taxon>
        <taxon>Spermatophyta</taxon>
        <taxon>Magnoliopsida</taxon>
        <taxon>eudicotyledons</taxon>
        <taxon>Gunneridae</taxon>
        <taxon>Pentapetalae</taxon>
        <taxon>rosids</taxon>
        <taxon>fabids</taxon>
        <taxon>Fagales</taxon>
        <taxon>Fagaceae</taxon>
        <taxon>Quercus</taxon>
    </lineage>
</organism>
<accession>A0AAW0LFC0</accession>
<keyword evidence="5" id="KW-1185">Reference proteome</keyword>
<evidence type="ECO:0000256" key="1">
    <source>
        <dbReference type="PROSITE-ProRule" id="PRU00047"/>
    </source>
</evidence>
<dbReference type="PROSITE" id="PS50158">
    <property type="entry name" value="ZF_CCHC"/>
    <property type="match status" value="1"/>
</dbReference>
<keyword evidence="1" id="KW-0862">Zinc</keyword>
<dbReference type="InterPro" id="IPR025558">
    <property type="entry name" value="DUF4283"/>
</dbReference>
<name>A0AAW0LFC0_QUESU</name>
<protein>
    <recommendedName>
        <fullName evidence="3">CCHC-type domain-containing protein</fullName>
    </recommendedName>
</protein>
<evidence type="ECO:0000259" key="3">
    <source>
        <dbReference type="PROSITE" id="PS50158"/>
    </source>
</evidence>
<feature type="compositionally biased region" description="Basic and acidic residues" evidence="2">
    <location>
        <begin position="173"/>
        <end position="191"/>
    </location>
</feature>
<feature type="domain" description="CCHC-type" evidence="3">
    <location>
        <begin position="154"/>
        <end position="168"/>
    </location>
</feature>
<dbReference type="PANTHER" id="PTHR31286:SF99">
    <property type="entry name" value="DUF4283 DOMAIN-CONTAINING PROTEIN"/>
    <property type="match status" value="1"/>
</dbReference>
<evidence type="ECO:0000313" key="4">
    <source>
        <dbReference type="EMBL" id="KAK7850102.1"/>
    </source>
</evidence>
<dbReference type="Pfam" id="PF14111">
    <property type="entry name" value="DUF4283"/>
    <property type="match status" value="1"/>
</dbReference>
<dbReference type="Gramene" id="rna-CFP56_64417">
    <property type="protein sequence ID" value="cds-POE76760.1"/>
    <property type="gene ID" value="gene-CFP56_64417"/>
</dbReference>
<sequence length="238" mass="26846">MGYHFLTTRLTSLWKLSGRLDCVDLSKDFFLIRFSLQSDYGRVLKDGPWFVGGHYLSIRNWEANFRPSTANVSTITVGVRLPELPIEYYDISILRDIGKALGPVLRVDTHTTAETRGRFARIYVQINLDKPLIKLLKIGGINQTVQYEGLNSMCFSCGRAGHKVDGCPYTSRAPEEASEKQAGEDNIRQKDSNTPSEDSYGPWVLVSRKRQSLQRTKKDMPYPSPSGPDTISKERPIA</sequence>
<proteinExistence type="predicted"/>
<dbReference type="GO" id="GO:0008270">
    <property type="term" value="F:zinc ion binding"/>
    <property type="evidence" value="ECO:0007669"/>
    <property type="project" value="UniProtKB-KW"/>
</dbReference>